<organism evidence="2 3">
    <name type="scientific">Fluviicoccus keumensis</name>
    <dbReference type="NCBI Taxonomy" id="1435465"/>
    <lineage>
        <taxon>Bacteria</taxon>
        <taxon>Pseudomonadati</taxon>
        <taxon>Pseudomonadota</taxon>
        <taxon>Gammaproteobacteria</taxon>
        <taxon>Moraxellales</taxon>
        <taxon>Moraxellaceae</taxon>
        <taxon>Fluviicoccus</taxon>
    </lineage>
</organism>
<keyword evidence="3" id="KW-1185">Reference proteome</keyword>
<gene>
    <name evidence="2" type="ORF">EV700_2223</name>
</gene>
<evidence type="ECO:0000313" key="2">
    <source>
        <dbReference type="EMBL" id="RZU38293.1"/>
    </source>
</evidence>
<dbReference type="OrthoDB" id="5734556at2"/>
<evidence type="ECO:0000256" key="1">
    <source>
        <dbReference type="SAM" id="SignalP"/>
    </source>
</evidence>
<reference evidence="2 3" key="1">
    <citation type="submission" date="2019-02" db="EMBL/GenBank/DDBJ databases">
        <title>Genomic Encyclopedia of Type Strains, Phase IV (KMG-IV): sequencing the most valuable type-strain genomes for metagenomic binning, comparative biology and taxonomic classification.</title>
        <authorList>
            <person name="Goeker M."/>
        </authorList>
    </citation>
    <scope>NUCLEOTIDE SEQUENCE [LARGE SCALE GENOMIC DNA]</scope>
    <source>
        <strain evidence="2 3">DSM 105135</strain>
    </source>
</reference>
<dbReference type="AlphaFoldDB" id="A0A4Q7YN64"/>
<dbReference type="Proteomes" id="UP000292423">
    <property type="component" value="Unassembled WGS sequence"/>
</dbReference>
<comment type="caution">
    <text evidence="2">The sequence shown here is derived from an EMBL/GenBank/DDBJ whole genome shotgun (WGS) entry which is preliminary data.</text>
</comment>
<dbReference type="SUPFAM" id="SSF55961">
    <property type="entry name" value="Bet v1-like"/>
    <property type="match status" value="1"/>
</dbReference>
<evidence type="ECO:0000313" key="3">
    <source>
        <dbReference type="Proteomes" id="UP000292423"/>
    </source>
</evidence>
<dbReference type="EMBL" id="SHKX01000013">
    <property type="protein sequence ID" value="RZU38293.1"/>
    <property type="molecule type" value="Genomic_DNA"/>
</dbReference>
<evidence type="ECO:0008006" key="4">
    <source>
        <dbReference type="Google" id="ProtNLM"/>
    </source>
</evidence>
<keyword evidence="1" id="KW-0732">Signal</keyword>
<proteinExistence type="predicted"/>
<dbReference type="RefSeq" id="WP_130413743.1">
    <property type="nucleotide sequence ID" value="NZ_SHKX01000013.1"/>
</dbReference>
<sequence>MIRLWLSLTLLCLATAPVFAQPAANGNDLDALRSRLSTDWLLVRNDRLHRIKTYARLEDGKRYRSFKVEATLDVRMEPLARVMLDFENYTRWFWKTLESRLLRKESATEYYVYMIHDAPYGLPDRDTILKAVIEPQTKNHPYVLLRTTAVPDMLPPKPPLVRVVSEEISVRFMPLPNQQVQLEVEGYFDPGGVIPPWAANLVQRTAPYAVVLAMQQRTDLPEYRQGTSPLPFPVYDYDEQP</sequence>
<protein>
    <recommendedName>
        <fullName evidence="4">START domain-containing protein</fullName>
    </recommendedName>
</protein>
<dbReference type="Gene3D" id="3.30.530.20">
    <property type="match status" value="1"/>
</dbReference>
<dbReference type="InterPro" id="IPR023393">
    <property type="entry name" value="START-like_dom_sf"/>
</dbReference>
<feature type="signal peptide" evidence="1">
    <location>
        <begin position="1"/>
        <end position="20"/>
    </location>
</feature>
<feature type="chain" id="PRO_5020988095" description="START domain-containing protein" evidence="1">
    <location>
        <begin position="21"/>
        <end position="241"/>
    </location>
</feature>
<name>A0A4Q7YN64_9GAMM</name>
<accession>A0A4Q7YN64</accession>